<dbReference type="PANTHER" id="PTHR11319">
    <property type="entry name" value="G PROTEIN-COUPLED RECEPTOR-RELATED"/>
    <property type="match status" value="1"/>
</dbReference>
<organism evidence="2 3">
    <name type="scientific">Paramecium sonneborni</name>
    <dbReference type="NCBI Taxonomy" id="65129"/>
    <lineage>
        <taxon>Eukaryota</taxon>
        <taxon>Sar</taxon>
        <taxon>Alveolata</taxon>
        <taxon>Ciliophora</taxon>
        <taxon>Intramacronucleata</taxon>
        <taxon>Oligohymenophorea</taxon>
        <taxon>Peniculida</taxon>
        <taxon>Parameciidae</taxon>
        <taxon>Paramecium</taxon>
    </lineage>
</organism>
<feature type="chain" id="PRO_5035895205" description="Transmembrane protein" evidence="1">
    <location>
        <begin position="18"/>
        <end position="1823"/>
    </location>
</feature>
<evidence type="ECO:0000256" key="1">
    <source>
        <dbReference type="SAM" id="SignalP"/>
    </source>
</evidence>
<dbReference type="PANTHER" id="PTHR11319:SF35">
    <property type="entry name" value="OUTER MEMBRANE PROTEIN PMPC-RELATED"/>
    <property type="match status" value="1"/>
</dbReference>
<keyword evidence="1" id="KW-0732">Signal</keyword>
<reference evidence="2" key="1">
    <citation type="submission" date="2021-01" db="EMBL/GenBank/DDBJ databases">
        <authorList>
            <consortium name="Genoscope - CEA"/>
            <person name="William W."/>
        </authorList>
    </citation>
    <scope>NUCLEOTIDE SEQUENCE</scope>
</reference>
<evidence type="ECO:0000313" key="2">
    <source>
        <dbReference type="EMBL" id="CAD8126364.1"/>
    </source>
</evidence>
<protein>
    <recommendedName>
        <fullName evidence="4">Transmembrane protein</fullName>
    </recommendedName>
</protein>
<keyword evidence="3" id="KW-1185">Reference proteome</keyword>
<sequence length="1823" mass="212723">MILIFFLSCWFLITLQTLSNTALNQSNLIAKKLVELSNNEIQDQSCLTFGIWSKYNPLSNSKLKGSYGLFDSNCFQLMNAVDDVTFSLHLIYYDCLDYPKRQITKYIRLGLVENQQYIFQKKIEHTNYENIWYFFQVISIQSQNQLEFAIYSSSDLIFQETADVKLNDKNLQLLFTFGGSLKVNLTKITLIKQGTIFSLFQGLIIVQNIEMQRLPIYLDFGQMITEFYQNIVACTCKSNLEIKIDDYHLIYLDQQIQVSENNNCDSYSLTGWFLITNISQSSQEFIYQFIKISSNQNDLQNENIATFQLFYLISPIQNKLIITTYKYDFPSVTLNFSNNQFLIIREFLIQSNIKSWQYLQVKLEENVLNFQITFYNTNSTQSYDTKIEIKQFHNCQFQILYGNIQQDKSNYLNIIVKSLRFDNCNIDQTNNKCHYSCSECDGPGYSNCLVCPENSNRIYQKQFKQCVCPYSSIDQNTKCINFLDQKLNILRNQSNIVKCQQGFFEINGDCIRCPSRIKEKLITCSNCFENAKTWNKFAKCDRDLYINDDFKTYDPYIYYEALMFLFDGSELIIFQNSKDQGYFNMVDEIVLYEEFIQMNQNFKQFCNQKNENVNVDKFGYLCKISNCKICGIQINEQICLICDQPFKLINGQCTFQINYFNNTKCFPPFYTSHTENCELCKLKNCIYCFEYVNNYYQWISINRDQINLSANQQNDVKIGCLLCEEGFSFDFTLGFCVNNFPSIQNCLTAFINFESEEICLSSSLDNFLVSKEINHCEQFILNCQSCYLDLYKFIKCIECKLGFVLQEEQCYENQEQSSTYLKMFWDMKIEIFLMSFQNNDYIENLNQDQFLFCKNQIQDGEYYCDQCICKYQETQIHQNEFFQQCSQLCQVCKLRENEEIKKIAPNFQKNLKNSIYTSLCIKPQIDPFIYYNPYLKTTQYCENGDCNNAFKYEIIQTNCFYDNFSKDLNSLGIIPEYLNKIGANNLTIIIKLVIQNQKCNLIPLFTKASLKLDVFTLQFINMQFLGEYPIDLYVFDSFFIQDYDSFTMINFGLVFPNFNMLNFNFSNSDKEFNIKLINITIKDSLIRNVGSLFTTEQFGSIDLQNLSIINSKFINSSLFNFNYLSLNGFIKIQSLNFINCTFINLNLFQFSQIYFIIHINNLTLDQCQLHNASIYNFQNNSGLQTQLLLINTQIFRSKFESSKFFYCSSEINVTVNNIIFQFNYLFNSLIFGFSSHLQLKNLEILDNIFLQSSFMSSIQMISQNIILLSIKDLLIRKNQIQNSNLFTIFSTFKSKEITINFEKVIIELNTSGLQTNNKTNQISYLFYINCKKIVLSNLEVNDNLNLHILYFYDTADIKLEKISFQNSVIKQKVSIQSSYLSNQNLQNQLLKIVGFQKILIQNCKIQLISSIDESIIKIMSNAQYVSGQIEIINLLNLEFYGNLLQSFNSGAFFSLITIESDKILEIDTENFLFHRNIMHVYSESSLKGLAALLFISSPSSTIYFKNFSCQQNAMTNSSNSFINIATKSLNISNLHVSNHNVLPLNVWNNYYEIQLVNQEQTNSLFMQIFNLKTIGGVASIQAANFICINTTFENILAVKSSIFDILTTHKGIIRILNISVRQISNSMKKIIESTGCISINSQNSLLNILIQNVTFQDIFNRMASALFTINPSLLQNLIILQDIRIINCISLKNQIVKIQFMFQINKQNSVIFKNLFIVQDQESWINLFLQIGLLSQSEIREIASNSNSLIQLENCEFIIMGLIVEGMLFSKVIQLSNINNLIIFTVRFITQRVFTHKVLFIQVQQHNKNVLLLQNRQYFIIVQ</sequence>
<dbReference type="OrthoDB" id="300641at2759"/>
<dbReference type="InterPro" id="IPR006212">
    <property type="entry name" value="Furin_repeat"/>
</dbReference>
<feature type="signal peptide" evidence="1">
    <location>
        <begin position="1"/>
        <end position="17"/>
    </location>
</feature>
<dbReference type="EMBL" id="CAJJDN010000166">
    <property type="protein sequence ID" value="CAD8126364.1"/>
    <property type="molecule type" value="Genomic_DNA"/>
</dbReference>
<proteinExistence type="predicted"/>
<comment type="caution">
    <text evidence="2">The sequence shown here is derived from an EMBL/GenBank/DDBJ whole genome shotgun (WGS) entry which is preliminary data.</text>
</comment>
<dbReference type="CDD" id="cd00064">
    <property type="entry name" value="FU"/>
    <property type="match status" value="1"/>
</dbReference>
<evidence type="ECO:0000313" key="3">
    <source>
        <dbReference type="Proteomes" id="UP000692954"/>
    </source>
</evidence>
<name>A0A8S1RGP3_9CILI</name>
<dbReference type="Proteomes" id="UP000692954">
    <property type="component" value="Unassembled WGS sequence"/>
</dbReference>
<accession>A0A8S1RGP3</accession>
<evidence type="ECO:0008006" key="4">
    <source>
        <dbReference type="Google" id="ProtNLM"/>
    </source>
</evidence>
<gene>
    <name evidence="2" type="ORF">PSON_ATCC_30995.1.T1660136</name>
</gene>